<dbReference type="Proteomes" id="UP000678393">
    <property type="component" value="Unassembled WGS sequence"/>
</dbReference>
<feature type="region of interest" description="Disordered" evidence="1">
    <location>
        <begin position="15"/>
        <end position="38"/>
    </location>
</feature>
<accession>A0A8S3ZDC5</accession>
<dbReference type="InterPro" id="IPR032675">
    <property type="entry name" value="LRR_dom_sf"/>
</dbReference>
<feature type="non-terminal residue" evidence="2">
    <location>
        <position position="1"/>
    </location>
</feature>
<gene>
    <name evidence="2" type="ORF">CUNI_LOCUS12961</name>
</gene>
<feature type="non-terminal residue" evidence="2">
    <location>
        <position position="369"/>
    </location>
</feature>
<feature type="compositionally biased region" description="Polar residues" evidence="1">
    <location>
        <begin position="348"/>
        <end position="357"/>
    </location>
</feature>
<feature type="region of interest" description="Disordered" evidence="1">
    <location>
        <begin position="327"/>
        <end position="369"/>
    </location>
</feature>
<dbReference type="InterPro" id="IPR053040">
    <property type="entry name" value="LRR-containing_protein_71"/>
</dbReference>
<sequence length="369" mass="41557">VILKVVMGKKVEKSLSKEKHSHLPQAEETDTVRSGEPHRCSGNFQLDFSMICKHMQISYIPAVIVRPKVPPLVPPVPSSEMKFEKKGDKKHQLPSSEAEPEIDLNEGGVSLEGPPKTYITQDKFQYFKPNIQVELDNIERWETVTEIYIRGWKIDEPMMGVFQLCWPAIHRLHTINLWNTGLTGETVHMLASFLPQCLHLKHVFLDGNSVKEENWCELLQENSLIQNLSLRHCRITDHGAAKIGTALGTETSTNRKLLSLNLSGNLITDDGAEHLAKGLRMNRTLLSLTLTSNSIGDQGAVRIAETLSRFPLTHEEVVARRMLLSEKAQMEVKSPNPSRRSESKDRPSSVSRSATQLDKSKQKPPPKKK</sequence>
<organism evidence="2 3">
    <name type="scientific">Candidula unifasciata</name>
    <dbReference type="NCBI Taxonomy" id="100452"/>
    <lineage>
        <taxon>Eukaryota</taxon>
        <taxon>Metazoa</taxon>
        <taxon>Spiralia</taxon>
        <taxon>Lophotrochozoa</taxon>
        <taxon>Mollusca</taxon>
        <taxon>Gastropoda</taxon>
        <taxon>Heterobranchia</taxon>
        <taxon>Euthyneura</taxon>
        <taxon>Panpulmonata</taxon>
        <taxon>Eupulmonata</taxon>
        <taxon>Stylommatophora</taxon>
        <taxon>Helicina</taxon>
        <taxon>Helicoidea</taxon>
        <taxon>Geomitridae</taxon>
        <taxon>Candidula</taxon>
    </lineage>
</organism>
<dbReference type="InterPro" id="IPR001611">
    <property type="entry name" value="Leu-rich_rpt"/>
</dbReference>
<comment type="caution">
    <text evidence="2">The sequence shown here is derived from an EMBL/GenBank/DDBJ whole genome shotgun (WGS) entry which is preliminary data.</text>
</comment>
<evidence type="ECO:0008006" key="4">
    <source>
        <dbReference type="Google" id="ProtNLM"/>
    </source>
</evidence>
<dbReference type="PANTHER" id="PTHR46984:SF1">
    <property type="entry name" value="LEUCINE-RICH REPEAT-CONTAINING PROTEIN 71"/>
    <property type="match status" value="1"/>
</dbReference>
<evidence type="ECO:0000313" key="3">
    <source>
        <dbReference type="Proteomes" id="UP000678393"/>
    </source>
</evidence>
<dbReference type="PANTHER" id="PTHR46984">
    <property type="entry name" value="LEUCINE-RICH REPEAT-CONTAINING PROTEIN 71"/>
    <property type="match status" value="1"/>
</dbReference>
<proteinExistence type="predicted"/>
<feature type="compositionally biased region" description="Basic and acidic residues" evidence="1">
    <location>
        <begin position="81"/>
        <end position="91"/>
    </location>
</feature>
<dbReference type="AlphaFoldDB" id="A0A8S3ZDC5"/>
<protein>
    <recommendedName>
        <fullName evidence="4">Leucine rich repeat containing 71</fullName>
    </recommendedName>
</protein>
<dbReference type="Gene3D" id="3.80.10.10">
    <property type="entry name" value="Ribonuclease Inhibitor"/>
    <property type="match status" value="1"/>
</dbReference>
<reference evidence="2" key="1">
    <citation type="submission" date="2021-04" db="EMBL/GenBank/DDBJ databases">
        <authorList>
            <consortium name="Molecular Ecology Group"/>
        </authorList>
    </citation>
    <scope>NUCLEOTIDE SEQUENCE</scope>
</reference>
<dbReference type="SMART" id="SM00368">
    <property type="entry name" value="LRR_RI"/>
    <property type="match status" value="4"/>
</dbReference>
<dbReference type="OrthoDB" id="120976at2759"/>
<evidence type="ECO:0000313" key="2">
    <source>
        <dbReference type="EMBL" id="CAG5127403.1"/>
    </source>
</evidence>
<dbReference type="EMBL" id="CAJHNH020002669">
    <property type="protein sequence ID" value="CAG5127403.1"/>
    <property type="molecule type" value="Genomic_DNA"/>
</dbReference>
<dbReference type="SUPFAM" id="SSF52047">
    <property type="entry name" value="RNI-like"/>
    <property type="match status" value="1"/>
</dbReference>
<dbReference type="Pfam" id="PF13516">
    <property type="entry name" value="LRR_6"/>
    <property type="match status" value="3"/>
</dbReference>
<feature type="region of interest" description="Disordered" evidence="1">
    <location>
        <begin position="76"/>
        <end position="100"/>
    </location>
</feature>
<evidence type="ECO:0000256" key="1">
    <source>
        <dbReference type="SAM" id="MobiDB-lite"/>
    </source>
</evidence>
<keyword evidence="3" id="KW-1185">Reference proteome</keyword>
<name>A0A8S3ZDC5_9EUPU</name>